<protein>
    <recommendedName>
        <fullName evidence="3">F-box domain-containing protein</fullName>
    </recommendedName>
</protein>
<dbReference type="SUPFAM" id="SSF52047">
    <property type="entry name" value="RNI-like"/>
    <property type="match status" value="1"/>
</dbReference>
<dbReference type="InterPro" id="IPR032675">
    <property type="entry name" value="LRR_dom_sf"/>
</dbReference>
<dbReference type="Gene3D" id="3.80.10.10">
    <property type="entry name" value="Ribonuclease Inhibitor"/>
    <property type="match status" value="1"/>
</dbReference>
<keyword evidence="2" id="KW-1185">Reference proteome</keyword>
<dbReference type="Proteomes" id="UP001586593">
    <property type="component" value="Unassembled WGS sequence"/>
</dbReference>
<accession>A0ABR3X399</accession>
<organism evidence="1 2">
    <name type="scientific">Phialemonium thermophilum</name>
    <dbReference type="NCBI Taxonomy" id="223376"/>
    <lineage>
        <taxon>Eukaryota</taxon>
        <taxon>Fungi</taxon>
        <taxon>Dikarya</taxon>
        <taxon>Ascomycota</taxon>
        <taxon>Pezizomycotina</taxon>
        <taxon>Sordariomycetes</taxon>
        <taxon>Sordariomycetidae</taxon>
        <taxon>Cephalothecales</taxon>
        <taxon>Cephalothecaceae</taxon>
        <taxon>Phialemonium</taxon>
    </lineage>
</organism>
<evidence type="ECO:0000313" key="2">
    <source>
        <dbReference type="Proteomes" id="UP001586593"/>
    </source>
</evidence>
<comment type="caution">
    <text evidence="1">The sequence shown here is derived from an EMBL/GenBank/DDBJ whole genome shotgun (WGS) entry which is preliminary data.</text>
</comment>
<dbReference type="EMBL" id="JAZHXJ010000176">
    <property type="protein sequence ID" value="KAL1870411.1"/>
    <property type="molecule type" value="Genomic_DNA"/>
</dbReference>
<evidence type="ECO:0008006" key="3">
    <source>
        <dbReference type="Google" id="ProtNLM"/>
    </source>
</evidence>
<proteinExistence type="predicted"/>
<evidence type="ECO:0000313" key="1">
    <source>
        <dbReference type="EMBL" id="KAL1870411.1"/>
    </source>
</evidence>
<gene>
    <name evidence="1" type="ORF">VTK73DRAFT_2649</name>
</gene>
<name>A0ABR3X399_9PEZI</name>
<reference evidence="1 2" key="1">
    <citation type="journal article" date="2024" name="Commun. Biol.">
        <title>Comparative genomic analysis of thermophilic fungi reveals convergent evolutionary adaptations and gene losses.</title>
        <authorList>
            <person name="Steindorff A.S."/>
            <person name="Aguilar-Pontes M.V."/>
            <person name="Robinson A.J."/>
            <person name="Andreopoulos B."/>
            <person name="LaButti K."/>
            <person name="Kuo A."/>
            <person name="Mondo S."/>
            <person name="Riley R."/>
            <person name="Otillar R."/>
            <person name="Haridas S."/>
            <person name="Lipzen A."/>
            <person name="Grimwood J."/>
            <person name="Schmutz J."/>
            <person name="Clum A."/>
            <person name="Reid I.D."/>
            <person name="Moisan M.C."/>
            <person name="Butler G."/>
            <person name="Nguyen T.T.M."/>
            <person name="Dewar K."/>
            <person name="Conant G."/>
            <person name="Drula E."/>
            <person name="Henrissat B."/>
            <person name="Hansel C."/>
            <person name="Singer S."/>
            <person name="Hutchinson M.I."/>
            <person name="de Vries R.P."/>
            <person name="Natvig D.O."/>
            <person name="Powell A.J."/>
            <person name="Tsang A."/>
            <person name="Grigoriev I.V."/>
        </authorList>
    </citation>
    <scope>NUCLEOTIDE SEQUENCE [LARGE SCALE GENOMIC DNA]</scope>
    <source>
        <strain evidence="1 2">ATCC 24622</strain>
    </source>
</reference>
<sequence>MALLPSYQEAVAGAHWLELVAPYAHVRDYPSLCLVSPRFYEQFAPRLWSDPLRTIRVLGLDPGDDLKWYYNFVLRRTGMVRRATRCLVLSLDFRAFAIDSSEFDIDTGGRSLSQTFAQLPSLFPKLRCILLDGHPDLDPSFFSRPADPTSLTAPSYHPLLLLSIPHCQTQVPVTFFGATCLRGLVYLDVSDAPGFLKNAVVQSFLSPTNMPSLRILKARDREMDDDTAVALCRSFKDQLWSLDLSRNRLTDAFCRYIGSFCFPPGTLRTSSHFEIEGFYEPAACAGSVSHGPFGFVQESEWSVNFNHPDRHVADAPIYTRDAHLPTGEVRSVRHNGRAPIMSDIAGDVKEVLAGTTRSPRADVEDVYHDQLCQHQGGVTHLHLSGNNAVSARAVQRLIRSSPGHLRHLDCGSLLLDDGPSPILPPWLARTMRLSGFLGAAHLFRPALSPNLQVLRIHHSLVTQIPSLESEDLVAMADLWLAETFVRPRVELAYPEVFVPDMNPRLYSLTLTNLPRYSTGPLIRKLIKFLRLAAAQERAIRDAKSSSSRRSPIMLRGLRHIRLEFDPDPTEELGHSLDSEDLDPGQPINLTSKEFSFFGDHGWGSSLSQSPNTPQLAGVRHSDSRLGPMFQTSISESVRLPPQQQLQRLQQQHQKYSPQPRRHGEVAETGAQDNEYVMHTFDWNGTALTLPVWIGSTTNDDVSASPAVKEYTRLLRNGKPHHWTDPVPASPCHVRAGVPTGVYLFNAAWDAMLVVSAPPSPRRGDVDAVRRPTRVDLASMRDVVAALKEYRTRTRMACERARGGSDESHDHWTGKLEVVLKEASPSYRSSKFWR</sequence>